<keyword evidence="2" id="KW-1185">Reference proteome</keyword>
<reference evidence="1 2" key="1">
    <citation type="journal article" date="2013" name="Genome Biol.">
        <title>The genome sequence of the most widely cultivated cacao type and its use to identify candidate genes regulating pod color.</title>
        <authorList>
            <person name="Motamayor J.C."/>
            <person name="Mockaitis K."/>
            <person name="Schmutz J."/>
            <person name="Haiminen N."/>
            <person name="Iii D.L."/>
            <person name="Cornejo O."/>
            <person name="Findley S.D."/>
            <person name="Zheng P."/>
            <person name="Utro F."/>
            <person name="Royaert S."/>
            <person name="Saski C."/>
            <person name="Jenkins J."/>
            <person name="Podicheti R."/>
            <person name="Zhao M."/>
            <person name="Scheffler B.E."/>
            <person name="Stack J.C."/>
            <person name="Feltus F.A."/>
            <person name="Mustiga G.M."/>
            <person name="Amores F."/>
            <person name="Phillips W."/>
            <person name="Marelli J.P."/>
            <person name="May G.D."/>
            <person name="Shapiro H."/>
            <person name="Ma J."/>
            <person name="Bustamante C.D."/>
            <person name="Schnell R.J."/>
            <person name="Main D."/>
            <person name="Gilbert D."/>
            <person name="Parida L."/>
            <person name="Kuhn D.N."/>
        </authorList>
    </citation>
    <scope>NUCLEOTIDE SEQUENCE [LARGE SCALE GENOMIC DNA]</scope>
    <source>
        <strain evidence="2">cv. Matina 1-6</strain>
    </source>
</reference>
<accession>A0A061G2D7</accession>
<gene>
    <name evidence="1" type="ORF">TCM_012541</name>
</gene>
<dbReference type="InterPro" id="IPR036770">
    <property type="entry name" value="Ankyrin_rpt-contain_sf"/>
</dbReference>
<dbReference type="HOGENOM" id="CLU_2008081_0_0_1"/>
<dbReference type="EMBL" id="CM001881">
    <property type="protein sequence ID" value="EOY21164.1"/>
    <property type="molecule type" value="Genomic_DNA"/>
</dbReference>
<proteinExistence type="predicted"/>
<organism evidence="1 2">
    <name type="scientific">Theobroma cacao</name>
    <name type="common">Cacao</name>
    <name type="synonym">Cocoa</name>
    <dbReference type="NCBI Taxonomy" id="3641"/>
    <lineage>
        <taxon>Eukaryota</taxon>
        <taxon>Viridiplantae</taxon>
        <taxon>Streptophyta</taxon>
        <taxon>Embryophyta</taxon>
        <taxon>Tracheophyta</taxon>
        <taxon>Spermatophyta</taxon>
        <taxon>Magnoliopsida</taxon>
        <taxon>eudicotyledons</taxon>
        <taxon>Gunneridae</taxon>
        <taxon>Pentapetalae</taxon>
        <taxon>rosids</taxon>
        <taxon>malvids</taxon>
        <taxon>Malvales</taxon>
        <taxon>Malvaceae</taxon>
        <taxon>Byttnerioideae</taxon>
        <taxon>Theobroma</taxon>
    </lineage>
</organism>
<dbReference type="Gene3D" id="1.25.40.20">
    <property type="entry name" value="Ankyrin repeat-containing domain"/>
    <property type="match status" value="1"/>
</dbReference>
<dbReference type="SUPFAM" id="SSF48403">
    <property type="entry name" value="Ankyrin repeat"/>
    <property type="match status" value="1"/>
</dbReference>
<evidence type="ECO:0000313" key="2">
    <source>
        <dbReference type="Proteomes" id="UP000026915"/>
    </source>
</evidence>
<dbReference type="AlphaFoldDB" id="A0A061G2D7"/>
<dbReference type="InParanoid" id="A0A061G2D7"/>
<name>A0A061G2D7_THECC</name>
<dbReference type="Gramene" id="EOY21164">
    <property type="protein sequence ID" value="EOY21164"/>
    <property type="gene ID" value="TCM_012541"/>
</dbReference>
<dbReference type="Proteomes" id="UP000026915">
    <property type="component" value="Chromosome 3"/>
</dbReference>
<protein>
    <recommendedName>
        <fullName evidence="3">Ankyrin repeat family protein</fullName>
    </recommendedName>
</protein>
<sequence length="124" mass="13674">MASLARCCNSIFNHSPVEENCSGMSLRPHLEYNQAAQGLRRSFSTDLKRIENPSRSLLLTLMKNIYSGDLASVNKFLNNYAFPLTTQPLTSGTALHAATNAGQSKIVQLLVNFASEKDLEVKNK</sequence>
<evidence type="ECO:0000313" key="1">
    <source>
        <dbReference type="EMBL" id="EOY21164.1"/>
    </source>
</evidence>
<evidence type="ECO:0008006" key="3">
    <source>
        <dbReference type="Google" id="ProtNLM"/>
    </source>
</evidence>